<proteinExistence type="predicted"/>
<dbReference type="Proteomes" id="UP001472677">
    <property type="component" value="Unassembled WGS sequence"/>
</dbReference>
<feature type="region of interest" description="Disordered" evidence="1">
    <location>
        <begin position="46"/>
        <end position="97"/>
    </location>
</feature>
<protein>
    <submittedName>
        <fullName evidence="2">Uncharacterized protein</fullName>
    </submittedName>
</protein>
<sequence>MDGNKDDALKCLKIGKEALGTGNRARLTKACRLNPALAVDDLLSSTAKRESDDWTVPESSGSSPSRPSDQPSIRQRNQSTRSAASSPSTGAAGSYTEEQIKIVKQIKGKKDHYEILGLEKTCSSEDV</sequence>
<dbReference type="InterPro" id="IPR036869">
    <property type="entry name" value="J_dom_sf"/>
</dbReference>
<accession>A0ABR2GGW9</accession>
<feature type="compositionally biased region" description="Low complexity" evidence="1">
    <location>
        <begin position="79"/>
        <end position="94"/>
    </location>
</feature>
<dbReference type="PANTHER" id="PTHR43908:SF3">
    <property type="entry name" value="AT29763P-RELATED"/>
    <property type="match status" value="1"/>
</dbReference>
<dbReference type="Gene3D" id="1.10.287.110">
    <property type="entry name" value="DnaJ domain"/>
    <property type="match status" value="1"/>
</dbReference>
<reference evidence="2 3" key="1">
    <citation type="journal article" date="2024" name="G3 (Bethesda)">
        <title>Genome assembly of Hibiscus sabdariffa L. provides insights into metabolisms of medicinal natural products.</title>
        <authorList>
            <person name="Kim T."/>
        </authorList>
    </citation>
    <scope>NUCLEOTIDE SEQUENCE [LARGE SCALE GENOMIC DNA]</scope>
    <source>
        <strain evidence="2">TK-2024</strain>
        <tissue evidence="2">Old leaves</tissue>
    </source>
</reference>
<dbReference type="InterPro" id="IPR051100">
    <property type="entry name" value="DnaJ_subfamily_B/C"/>
</dbReference>
<name>A0ABR2GGW9_9ROSI</name>
<evidence type="ECO:0000256" key="1">
    <source>
        <dbReference type="SAM" id="MobiDB-lite"/>
    </source>
</evidence>
<comment type="caution">
    <text evidence="2">The sequence shown here is derived from an EMBL/GenBank/DDBJ whole genome shotgun (WGS) entry which is preliminary data.</text>
</comment>
<organism evidence="2 3">
    <name type="scientific">Hibiscus sabdariffa</name>
    <name type="common">roselle</name>
    <dbReference type="NCBI Taxonomy" id="183260"/>
    <lineage>
        <taxon>Eukaryota</taxon>
        <taxon>Viridiplantae</taxon>
        <taxon>Streptophyta</taxon>
        <taxon>Embryophyta</taxon>
        <taxon>Tracheophyta</taxon>
        <taxon>Spermatophyta</taxon>
        <taxon>Magnoliopsida</taxon>
        <taxon>eudicotyledons</taxon>
        <taxon>Gunneridae</taxon>
        <taxon>Pentapetalae</taxon>
        <taxon>rosids</taxon>
        <taxon>malvids</taxon>
        <taxon>Malvales</taxon>
        <taxon>Malvaceae</taxon>
        <taxon>Malvoideae</taxon>
        <taxon>Hibiscus</taxon>
    </lineage>
</organism>
<keyword evidence="3" id="KW-1185">Reference proteome</keyword>
<gene>
    <name evidence="2" type="ORF">V6N12_051980</name>
</gene>
<feature type="compositionally biased region" description="Low complexity" evidence="1">
    <location>
        <begin position="57"/>
        <end position="72"/>
    </location>
</feature>
<evidence type="ECO:0000313" key="3">
    <source>
        <dbReference type="Proteomes" id="UP001472677"/>
    </source>
</evidence>
<dbReference type="EMBL" id="JBBPBM010000001">
    <property type="protein sequence ID" value="KAK8602163.1"/>
    <property type="molecule type" value="Genomic_DNA"/>
</dbReference>
<dbReference type="PANTHER" id="PTHR43908">
    <property type="entry name" value="AT29763P-RELATED"/>
    <property type="match status" value="1"/>
</dbReference>
<evidence type="ECO:0000313" key="2">
    <source>
        <dbReference type="EMBL" id="KAK8602163.1"/>
    </source>
</evidence>